<proteinExistence type="predicted"/>
<comment type="subcellular location">
    <subcellularLocation>
        <location evidence="1">Nucleus</location>
    </subcellularLocation>
</comment>
<protein>
    <submittedName>
        <fullName evidence="3">Neurotrimin-like</fullName>
    </submittedName>
</protein>
<sequence>MEWQPTGKRPRGRPRKRWMDRIRKDLEKLGRWSSGL</sequence>
<dbReference type="PROSITE" id="PS00354">
    <property type="entry name" value="HMGI_Y"/>
    <property type="match status" value="1"/>
</dbReference>
<comment type="caution">
    <text evidence="3">The sequence shown here is derived from an EMBL/GenBank/DDBJ whole genome shotgun (WGS) entry which is preliminary data.</text>
</comment>
<evidence type="ECO:0000313" key="4">
    <source>
        <dbReference type="Proteomes" id="UP000478052"/>
    </source>
</evidence>
<accession>A0A6G0YUT4</accession>
<dbReference type="InterPro" id="IPR000637">
    <property type="entry name" value="HMGI/Y_DNA-bd_CS"/>
</dbReference>
<evidence type="ECO:0000256" key="2">
    <source>
        <dbReference type="ARBA" id="ARBA00023242"/>
    </source>
</evidence>
<evidence type="ECO:0000313" key="3">
    <source>
        <dbReference type="EMBL" id="KAF0761491.1"/>
    </source>
</evidence>
<dbReference type="GO" id="GO:0005634">
    <property type="term" value="C:nucleus"/>
    <property type="evidence" value="ECO:0007669"/>
    <property type="project" value="UniProtKB-SubCell"/>
</dbReference>
<keyword evidence="4" id="KW-1185">Reference proteome</keyword>
<dbReference type="EMBL" id="VUJU01002379">
    <property type="protein sequence ID" value="KAF0761491.1"/>
    <property type="molecule type" value="Genomic_DNA"/>
</dbReference>
<dbReference type="AlphaFoldDB" id="A0A6G0YUT4"/>
<keyword evidence="2" id="KW-0539">Nucleus</keyword>
<evidence type="ECO:0000256" key="1">
    <source>
        <dbReference type="ARBA" id="ARBA00004123"/>
    </source>
</evidence>
<name>A0A6G0YUT4_APHCR</name>
<reference evidence="3 4" key="1">
    <citation type="submission" date="2019-08" db="EMBL/GenBank/DDBJ databases">
        <title>Whole genome of Aphis craccivora.</title>
        <authorList>
            <person name="Voronova N.V."/>
            <person name="Shulinski R.S."/>
            <person name="Bandarenka Y.V."/>
            <person name="Zhorov D.G."/>
            <person name="Warner D."/>
        </authorList>
    </citation>
    <scope>NUCLEOTIDE SEQUENCE [LARGE SCALE GENOMIC DNA]</scope>
    <source>
        <strain evidence="3">180601</strain>
        <tissue evidence="3">Whole Body</tissue>
    </source>
</reference>
<dbReference type="Proteomes" id="UP000478052">
    <property type="component" value="Unassembled WGS sequence"/>
</dbReference>
<organism evidence="3 4">
    <name type="scientific">Aphis craccivora</name>
    <name type="common">Cowpea aphid</name>
    <dbReference type="NCBI Taxonomy" id="307492"/>
    <lineage>
        <taxon>Eukaryota</taxon>
        <taxon>Metazoa</taxon>
        <taxon>Ecdysozoa</taxon>
        <taxon>Arthropoda</taxon>
        <taxon>Hexapoda</taxon>
        <taxon>Insecta</taxon>
        <taxon>Pterygota</taxon>
        <taxon>Neoptera</taxon>
        <taxon>Paraneoptera</taxon>
        <taxon>Hemiptera</taxon>
        <taxon>Sternorrhyncha</taxon>
        <taxon>Aphidomorpha</taxon>
        <taxon>Aphidoidea</taxon>
        <taxon>Aphididae</taxon>
        <taxon>Aphidini</taxon>
        <taxon>Aphis</taxon>
        <taxon>Aphis</taxon>
    </lineage>
</organism>
<gene>
    <name evidence="3" type="ORF">FWK35_00020969</name>
</gene>
<dbReference type="GO" id="GO:0006355">
    <property type="term" value="P:regulation of DNA-templated transcription"/>
    <property type="evidence" value="ECO:0007669"/>
    <property type="project" value="InterPro"/>
</dbReference>